<reference evidence="1 2" key="1">
    <citation type="journal article" date="2019" name="Int. J. Syst. Evol. Microbiol.">
        <title>The Global Catalogue of Microorganisms (GCM) 10K type strain sequencing project: providing services to taxonomists for standard genome sequencing and annotation.</title>
        <authorList>
            <consortium name="The Broad Institute Genomics Platform"/>
            <consortium name="The Broad Institute Genome Sequencing Center for Infectious Disease"/>
            <person name="Wu L."/>
            <person name="Ma J."/>
        </authorList>
    </citation>
    <scope>NUCLEOTIDE SEQUENCE [LARGE SCALE GENOMIC DNA]</scope>
    <source>
        <strain evidence="1 2">JCM 13002</strain>
    </source>
</reference>
<evidence type="ECO:0000313" key="2">
    <source>
        <dbReference type="Proteomes" id="UP001499987"/>
    </source>
</evidence>
<dbReference type="Gene3D" id="3.40.50.300">
    <property type="entry name" value="P-loop containing nucleotide triphosphate hydrolases"/>
    <property type="match status" value="1"/>
</dbReference>
<name>A0ABN1TXI4_9ACTN</name>
<sequence length="235" mass="24474">MQVRPHGAATGAPAGRVRAAARVPAPGCSGPGGAPPYAGRMTELGDLAIRLAALPPSLGPVRLVAVDGHAGSGKTSFADKLAAELGGAPVVHLDDLATHEEPFGWTGRLHDQVLAPFARGEDATYPVYDWERHRFGEPCTVPAAPVVLVEGVGAGRRAVRPVLAHLVWMELDAASANARGLLRDGPELAAFWQSWIRAERAHFAADPSRPHADVTVDGITGRIVGCTHGEPASPS</sequence>
<organism evidence="1 2">
    <name type="scientific">Kitasatospora arboriphila</name>
    <dbReference type="NCBI Taxonomy" id="258052"/>
    <lineage>
        <taxon>Bacteria</taxon>
        <taxon>Bacillati</taxon>
        <taxon>Actinomycetota</taxon>
        <taxon>Actinomycetes</taxon>
        <taxon>Kitasatosporales</taxon>
        <taxon>Streptomycetaceae</taxon>
        <taxon>Kitasatospora</taxon>
    </lineage>
</organism>
<dbReference type="SUPFAM" id="SSF52540">
    <property type="entry name" value="P-loop containing nucleoside triphosphate hydrolases"/>
    <property type="match status" value="1"/>
</dbReference>
<proteinExistence type="predicted"/>
<dbReference type="Proteomes" id="UP001499987">
    <property type="component" value="Unassembled WGS sequence"/>
</dbReference>
<comment type="caution">
    <text evidence="1">The sequence shown here is derived from an EMBL/GenBank/DDBJ whole genome shotgun (WGS) entry which is preliminary data.</text>
</comment>
<dbReference type="EMBL" id="BAAALD010000070">
    <property type="protein sequence ID" value="GAA1107518.1"/>
    <property type="molecule type" value="Genomic_DNA"/>
</dbReference>
<keyword evidence="2" id="KW-1185">Reference proteome</keyword>
<evidence type="ECO:0008006" key="3">
    <source>
        <dbReference type="Google" id="ProtNLM"/>
    </source>
</evidence>
<protein>
    <recommendedName>
        <fullName evidence="3">Uridine kinase</fullName>
    </recommendedName>
</protein>
<gene>
    <name evidence="1" type="ORF">GCM10009663_56790</name>
</gene>
<accession>A0ABN1TXI4</accession>
<dbReference type="InterPro" id="IPR027417">
    <property type="entry name" value="P-loop_NTPase"/>
</dbReference>
<evidence type="ECO:0000313" key="1">
    <source>
        <dbReference type="EMBL" id="GAA1107518.1"/>
    </source>
</evidence>